<keyword evidence="13" id="KW-1185">Reference proteome</keyword>
<dbReference type="PROSITE" id="PS51352">
    <property type="entry name" value="THIOREDOXIN_2"/>
    <property type="match status" value="1"/>
</dbReference>
<dbReference type="GO" id="GO:0008379">
    <property type="term" value="F:thioredoxin peroxidase activity"/>
    <property type="evidence" value="ECO:0007669"/>
    <property type="project" value="TreeGrafter"/>
</dbReference>
<keyword evidence="5" id="KW-1015">Disulfide bond</keyword>
<comment type="similarity">
    <text evidence="8">Belongs to the peroxiredoxin family. BCP/PrxQ subfamily.</text>
</comment>
<reference evidence="12" key="1">
    <citation type="journal article" date="2014" name="Int. J. Syst. Evol. Microbiol.">
        <title>Complete genome sequence of Corynebacterium casei LMG S-19264T (=DSM 44701T), isolated from a smear-ripened cheese.</title>
        <authorList>
            <consortium name="US DOE Joint Genome Institute (JGI-PGF)"/>
            <person name="Walter F."/>
            <person name="Albersmeier A."/>
            <person name="Kalinowski J."/>
            <person name="Ruckert C."/>
        </authorList>
    </citation>
    <scope>NUCLEOTIDE SEQUENCE</scope>
    <source>
        <strain evidence="12">JCM 17820</strain>
    </source>
</reference>
<dbReference type="GO" id="GO:0045454">
    <property type="term" value="P:cell redox homeostasis"/>
    <property type="evidence" value="ECO:0007669"/>
    <property type="project" value="TreeGrafter"/>
</dbReference>
<evidence type="ECO:0000313" key="12">
    <source>
        <dbReference type="EMBL" id="GGN86399.1"/>
    </source>
</evidence>
<comment type="catalytic activity">
    <reaction evidence="9">
        <text>a hydroperoxide + [thioredoxin]-dithiol = an alcohol + [thioredoxin]-disulfide + H2O</text>
        <dbReference type="Rhea" id="RHEA:62620"/>
        <dbReference type="Rhea" id="RHEA-COMP:10698"/>
        <dbReference type="Rhea" id="RHEA-COMP:10700"/>
        <dbReference type="ChEBI" id="CHEBI:15377"/>
        <dbReference type="ChEBI" id="CHEBI:29950"/>
        <dbReference type="ChEBI" id="CHEBI:30879"/>
        <dbReference type="ChEBI" id="CHEBI:35924"/>
        <dbReference type="ChEBI" id="CHEBI:50058"/>
        <dbReference type="EC" id="1.11.1.24"/>
    </reaction>
</comment>
<keyword evidence="6" id="KW-0676">Redox-active center</keyword>
<evidence type="ECO:0000313" key="13">
    <source>
        <dbReference type="Proteomes" id="UP000605784"/>
    </source>
</evidence>
<dbReference type="EC" id="1.11.1.24" evidence="1"/>
<keyword evidence="2" id="KW-0575">Peroxidase</keyword>
<dbReference type="InterPro" id="IPR050924">
    <property type="entry name" value="Peroxiredoxin_BCP/PrxQ"/>
</dbReference>
<evidence type="ECO:0000256" key="4">
    <source>
        <dbReference type="ARBA" id="ARBA00023002"/>
    </source>
</evidence>
<dbReference type="Pfam" id="PF00578">
    <property type="entry name" value="AhpC-TSA"/>
    <property type="match status" value="1"/>
</dbReference>
<proteinExistence type="inferred from homology"/>
<accession>A0A830GIJ0</accession>
<dbReference type="InterPro" id="IPR013766">
    <property type="entry name" value="Thioredoxin_domain"/>
</dbReference>
<dbReference type="Gene3D" id="3.40.30.10">
    <property type="entry name" value="Glutaredoxin"/>
    <property type="match status" value="1"/>
</dbReference>
<sequence length="159" mass="16683">MRPAGMLDAGDPAPDFDLDGTAGAGVGSYRLSAASEQVPVVVAFYTEDFAPACTTYLEALRDTDWGALTDAIAVFGVAPGTLDDHRAFAADLDLPFPLLVDHSGVDAQFGVQRPDGSTRQSAFLVDATCRVRFAWADDPERPSDAPPDIGPVQDAVASL</sequence>
<evidence type="ECO:0000256" key="6">
    <source>
        <dbReference type="ARBA" id="ARBA00023284"/>
    </source>
</evidence>
<dbReference type="PANTHER" id="PTHR42801">
    <property type="entry name" value="THIOREDOXIN-DEPENDENT PEROXIDE REDUCTASE"/>
    <property type="match status" value="1"/>
</dbReference>
<dbReference type="SUPFAM" id="SSF52833">
    <property type="entry name" value="Thioredoxin-like"/>
    <property type="match status" value="1"/>
</dbReference>
<dbReference type="EMBL" id="BMOU01000001">
    <property type="protein sequence ID" value="GGN86399.1"/>
    <property type="molecule type" value="Genomic_DNA"/>
</dbReference>
<organism evidence="12 13">
    <name type="scientific">Haloarcula pellucida</name>
    <dbReference type="NCBI Taxonomy" id="1427151"/>
    <lineage>
        <taxon>Archaea</taxon>
        <taxon>Methanobacteriati</taxon>
        <taxon>Methanobacteriota</taxon>
        <taxon>Stenosarchaea group</taxon>
        <taxon>Halobacteria</taxon>
        <taxon>Halobacteriales</taxon>
        <taxon>Haloarculaceae</taxon>
        <taxon>Haloarcula</taxon>
    </lineage>
</organism>
<protein>
    <recommendedName>
        <fullName evidence="1">thioredoxin-dependent peroxiredoxin</fullName>
        <ecNumber evidence="1">1.11.1.24</ecNumber>
    </recommendedName>
    <alternativeName>
        <fullName evidence="7">Thioredoxin peroxidase</fullName>
    </alternativeName>
</protein>
<keyword evidence="3" id="KW-0049">Antioxidant</keyword>
<evidence type="ECO:0000256" key="9">
    <source>
        <dbReference type="ARBA" id="ARBA00049091"/>
    </source>
</evidence>
<evidence type="ECO:0000256" key="10">
    <source>
        <dbReference type="SAM" id="MobiDB-lite"/>
    </source>
</evidence>
<evidence type="ECO:0000256" key="2">
    <source>
        <dbReference type="ARBA" id="ARBA00022559"/>
    </source>
</evidence>
<keyword evidence="4" id="KW-0560">Oxidoreductase</keyword>
<feature type="domain" description="Thioredoxin" evidence="11">
    <location>
        <begin position="7"/>
        <end position="159"/>
    </location>
</feature>
<evidence type="ECO:0000256" key="5">
    <source>
        <dbReference type="ARBA" id="ARBA00023157"/>
    </source>
</evidence>
<dbReference type="GO" id="GO:0034599">
    <property type="term" value="P:cellular response to oxidative stress"/>
    <property type="evidence" value="ECO:0007669"/>
    <property type="project" value="TreeGrafter"/>
</dbReference>
<dbReference type="AlphaFoldDB" id="A0A830GIJ0"/>
<name>A0A830GIJ0_9EURY</name>
<dbReference type="InterPro" id="IPR000866">
    <property type="entry name" value="AhpC/TSA"/>
</dbReference>
<evidence type="ECO:0000256" key="7">
    <source>
        <dbReference type="ARBA" id="ARBA00032824"/>
    </source>
</evidence>
<evidence type="ECO:0000256" key="8">
    <source>
        <dbReference type="ARBA" id="ARBA00038489"/>
    </source>
</evidence>
<dbReference type="GO" id="GO:0005737">
    <property type="term" value="C:cytoplasm"/>
    <property type="evidence" value="ECO:0007669"/>
    <property type="project" value="TreeGrafter"/>
</dbReference>
<comment type="caution">
    <text evidence="12">The sequence shown here is derived from an EMBL/GenBank/DDBJ whole genome shotgun (WGS) entry which is preliminary data.</text>
</comment>
<dbReference type="PANTHER" id="PTHR42801:SF22">
    <property type="entry name" value="PEROXIREDOXIN SLL0755-RELATED"/>
    <property type="match status" value="1"/>
</dbReference>
<gene>
    <name evidence="12" type="ORF">GCM10009030_04040</name>
</gene>
<reference evidence="12" key="2">
    <citation type="submission" date="2020-09" db="EMBL/GenBank/DDBJ databases">
        <authorList>
            <person name="Sun Q."/>
            <person name="Ohkuma M."/>
        </authorList>
    </citation>
    <scope>NUCLEOTIDE SEQUENCE</scope>
    <source>
        <strain evidence="12">JCM 17820</strain>
    </source>
</reference>
<dbReference type="InterPro" id="IPR036249">
    <property type="entry name" value="Thioredoxin-like_sf"/>
</dbReference>
<evidence type="ECO:0000256" key="3">
    <source>
        <dbReference type="ARBA" id="ARBA00022862"/>
    </source>
</evidence>
<feature type="region of interest" description="Disordered" evidence="10">
    <location>
        <begin position="138"/>
        <end position="159"/>
    </location>
</feature>
<evidence type="ECO:0000259" key="11">
    <source>
        <dbReference type="PROSITE" id="PS51352"/>
    </source>
</evidence>
<dbReference type="Proteomes" id="UP000605784">
    <property type="component" value="Unassembled WGS sequence"/>
</dbReference>
<evidence type="ECO:0000256" key="1">
    <source>
        <dbReference type="ARBA" id="ARBA00013017"/>
    </source>
</evidence>